<proteinExistence type="predicted"/>
<dbReference type="Proteomes" id="UP000308600">
    <property type="component" value="Unassembled WGS sequence"/>
</dbReference>
<reference evidence="1 2" key="1">
    <citation type="journal article" date="2019" name="Nat. Ecol. Evol.">
        <title>Megaphylogeny resolves global patterns of mushroom evolution.</title>
        <authorList>
            <person name="Varga T."/>
            <person name="Krizsan K."/>
            <person name="Foldi C."/>
            <person name="Dima B."/>
            <person name="Sanchez-Garcia M."/>
            <person name="Sanchez-Ramirez S."/>
            <person name="Szollosi G.J."/>
            <person name="Szarkandi J.G."/>
            <person name="Papp V."/>
            <person name="Albert L."/>
            <person name="Andreopoulos W."/>
            <person name="Angelini C."/>
            <person name="Antonin V."/>
            <person name="Barry K.W."/>
            <person name="Bougher N.L."/>
            <person name="Buchanan P."/>
            <person name="Buyck B."/>
            <person name="Bense V."/>
            <person name="Catcheside P."/>
            <person name="Chovatia M."/>
            <person name="Cooper J."/>
            <person name="Damon W."/>
            <person name="Desjardin D."/>
            <person name="Finy P."/>
            <person name="Geml J."/>
            <person name="Haridas S."/>
            <person name="Hughes K."/>
            <person name="Justo A."/>
            <person name="Karasinski D."/>
            <person name="Kautmanova I."/>
            <person name="Kiss B."/>
            <person name="Kocsube S."/>
            <person name="Kotiranta H."/>
            <person name="LaButti K.M."/>
            <person name="Lechner B.E."/>
            <person name="Liimatainen K."/>
            <person name="Lipzen A."/>
            <person name="Lukacs Z."/>
            <person name="Mihaltcheva S."/>
            <person name="Morgado L.N."/>
            <person name="Niskanen T."/>
            <person name="Noordeloos M.E."/>
            <person name="Ohm R.A."/>
            <person name="Ortiz-Santana B."/>
            <person name="Ovrebo C."/>
            <person name="Racz N."/>
            <person name="Riley R."/>
            <person name="Savchenko A."/>
            <person name="Shiryaev A."/>
            <person name="Soop K."/>
            <person name="Spirin V."/>
            <person name="Szebenyi C."/>
            <person name="Tomsovsky M."/>
            <person name="Tulloss R.E."/>
            <person name="Uehling J."/>
            <person name="Grigoriev I.V."/>
            <person name="Vagvolgyi C."/>
            <person name="Papp T."/>
            <person name="Martin F.M."/>
            <person name="Miettinen O."/>
            <person name="Hibbett D.S."/>
            <person name="Nagy L.G."/>
        </authorList>
    </citation>
    <scope>NUCLEOTIDE SEQUENCE [LARGE SCALE GENOMIC DNA]</scope>
    <source>
        <strain evidence="1 2">NL-1719</strain>
    </source>
</reference>
<feature type="non-terminal residue" evidence="1">
    <location>
        <position position="126"/>
    </location>
</feature>
<protein>
    <submittedName>
        <fullName evidence="1">Uncharacterized protein</fullName>
    </submittedName>
</protein>
<evidence type="ECO:0000313" key="2">
    <source>
        <dbReference type="Proteomes" id="UP000308600"/>
    </source>
</evidence>
<sequence length="126" mass="13984">MAACVAGLAGFWYSLDRNQRKKVDHGTNAHYEQLLGHVGNHKQDAELPLLAHTRVPTKSQALELPKAEHNAQHINSAAFKRIYGSSPDRNPFQQPTPQRPRGDGSDHVYTKKLDGAPDVKAKEPEL</sequence>
<evidence type="ECO:0000313" key="1">
    <source>
        <dbReference type="EMBL" id="TFK67735.1"/>
    </source>
</evidence>
<name>A0ACD3APK9_9AGAR</name>
<keyword evidence="2" id="KW-1185">Reference proteome</keyword>
<dbReference type="EMBL" id="ML208368">
    <property type="protein sequence ID" value="TFK67735.1"/>
    <property type="molecule type" value="Genomic_DNA"/>
</dbReference>
<organism evidence="1 2">
    <name type="scientific">Pluteus cervinus</name>
    <dbReference type="NCBI Taxonomy" id="181527"/>
    <lineage>
        <taxon>Eukaryota</taxon>
        <taxon>Fungi</taxon>
        <taxon>Dikarya</taxon>
        <taxon>Basidiomycota</taxon>
        <taxon>Agaricomycotina</taxon>
        <taxon>Agaricomycetes</taxon>
        <taxon>Agaricomycetidae</taxon>
        <taxon>Agaricales</taxon>
        <taxon>Pluteineae</taxon>
        <taxon>Pluteaceae</taxon>
        <taxon>Pluteus</taxon>
    </lineage>
</organism>
<accession>A0ACD3APK9</accession>
<gene>
    <name evidence="1" type="ORF">BDN72DRAFT_842665</name>
</gene>